<comment type="caution">
    <text evidence="1">The sequence shown here is derived from an EMBL/GenBank/DDBJ whole genome shotgun (WGS) entry which is preliminary data.</text>
</comment>
<proteinExistence type="predicted"/>
<dbReference type="AlphaFoldDB" id="A0A7J6VEG3"/>
<dbReference type="Proteomes" id="UP000554482">
    <property type="component" value="Unassembled WGS sequence"/>
</dbReference>
<dbReference type="EMBL" id="JABWDY010033667">
    <property type="protein sequence ID" value="KAF5183283.1"/>
    <property type="molecule type" value="Genomic_DNA"/>
</dbReference>
<protein>
    <submittedName>
        <fullName evidence="1">Uncharacterized protein</fullName>
    </submittedName>
</protein>
<keyword evidence="2" id="KW-1185">Reference proteome</keyword>
<organism evidence="1 2">
    <name type="scientific">Thalictrum thalictroides</name>
    <name type="common">Rue-anemone</name>
    <name type="synonym">Anemone thalictroides</name>
    <dbReference type="NCBI Taxonomy" id="46969"/>
    <lineage>
        <taxon>Eukaryota</taxon>
        <taxon>Viridiplantae</taxon>
        <taxon>Streptophyta</taxon>
        <taxon>Embryophyta</taxon>
        <taxon>Tracheophyta</taxon>
        <taxon>Spermatophyta</taxon>
        <taxon>Magnoliopsida</taxon>
        <taxon>Ranunculales</taxon>
        <taxon>Ranunculaceae</taxon>
        <taxon>Thalictroideae</taxon>
        <taxon>Thalictrum</taxon>
    </lineage>
</organism>
<name>A0A7J6VEG3_THATH</name>
<reference evidence="1 2" key="1">
    <citation type="submission" date="2020-06" db="EMBL/GenBank/DDBJ databases">
        <title>Transcriptomic and genomic resources for Thalictrum thalictroides and T. hernandezii: Facilitating candidate gene discovery in an emerging model plant lineage.</title>
        <authorList>
            <person name="Arias T."/>
            <person name="Riano-Pachon D.M."/>
            <person name="Di Stilio V.S."/>
        </authorList>
    </citation>
    <scope>NUCLEOTIDE SEQUENCE [LARGE SCALE GENOMIC DNA]</scope>
    <source>
        <strain evidence="2">cv. WT478/WT964</strain>
        <tissue evidence="1">Leaves</tissue>
    </source>
</reference>
<sequence length="116" mass="12804">MSTGATSSRFSISRKLITIPVQITSTGIHYITPRNLREPEAPSLCTCLYHRLFGKAQLHHTCSSYTYTGGDNKGDFHTVLSKNKEWVVQIRQISSVMIILTSSPLGMVSPAGFPYA</sequence>
<gene>
    <name evidence="1" type="ORF">FRX31_027130</name>
</gene>
<accession>A0A7J6VEG3</accession>
<evidence type="ECO:0000313" key="1">
    <source>
        <dbReference type="EMBL" id="KAF5183283.1"/>
    </source>
</evidence>
<evidence type="ECO:0000313" key="2">
    <source>
        <dbReference type="Proteomes" id="UP000554482"/>
    </source>
</evidence>